<accession>A0A3N2RF94</accession>
<dbReference type="GO" id="GO:0043041">
    <property type="term" value="P:amino acid activation for nonribosomal peptide biosynthetic process"/>
    <property type="evidence" value="ECO:0007669"/>
    <property type="project" value="TreeGrafter"/>
</dbReference>
<reference evidence="2 3" key="1">
    <citation type="submission" date="2018-10" db="EMBL/GenBank/DDBJ databases">
        <title>The genome of Lysobacter enzymogenes OH11.</title>
        <authorList>
            <person name="Liu F."/>
            <person name="Zhao Y."/>
            <person name="Qian G."/>
            <person name="Chen Y."/>
            <person name="Xu H."/>
        </authorList>
    </citation>
    <scope>NUCLEOTIDE SEQUENCE [LARGE SCALE GENOMIC DNA]</scope>
    <source>
        <strain evidence="2 3">OH11</strain>
    </source>
</reference>
<name>A0A3N2RF94_LYSEN</name>
<feature type="domain" description="Condensation" evidence="1">
    <location>
        <begin position="28"/>
        <end position="450"/>
    </location>
</feature>
<dbReference type="Proteomes" id="UP000275910">
    <property type="component" value="Unassembled WGS sequence"/>
</dbReference>
<dbReference type="SUPFAM" id="SSF52777">
    <property type="entry name" value="CoA-dependent acyltransferases"/>
    <property type="match status" value="2"/>
</dbReference>
<dbReference type="PANTHER" id="PTHR45527:SF1">
    <property type="entry name" value="FATTY ACID SYNTHASE"/>
    <property type="match status" value="1"/>
</dbReference>
<dbReference type="InterPro" id="IPR001242">
    <property type="entry name" value="Condensation_dom"/>
</dbReference>
<dbReference type="GO" id="GO:0005737">
    <property type="term" value="C:cytoplasm"/>
    <property type="evidence" value="ECO:0007669"/>
    <property type="project" value="TreeGrafter"/>
</dbReference>
<dbReference type="Gene3D" id="3.30.559.30">
    <property type="entry name" value="Nonribosomal peptide synthetase, condensation domain"/>
    <property type="match status" value="1"/>
</dbReference>
<comment type="caution">
    <text evidence="2">The sequence shown here is derived from an EMBL/GenBank/DDBJ whole genome shotgun (WGS) entry which is preliminary data.</text>
</comment>
<dbReference type="GO" id="GO:0044550">
    <property type="term" value="P:secondary metabolite biosynthetic process"/>
    <property type="evidence" value="ECO:0007669"/>
    <property type="project" value="TreeGrafter"/>
</dbReference>
<dbReference type="Pfam" id="PF00668">
    <property type="entry name" value="Condensation"/>
    <property type="match status" value="1"/>
</dbReference>
<dbReference type="GO" id="GO:0031177">
    <property type="term" value="F:phosphopantetheine binding"/>
    <property type="evidence" value="ECO:0007669"/>
    <property type="project" value="TreeGrafter"/>
</dbReference>
<dbReference type="EMBL" id="RCTY01000037">
    <property type="protein sequence ID" value="ROU06046.1"/>
    <property type="molecule type" value="Genomic_DNA"/>
</dbReference>
<dbReference type="InterPro" id="IPR023213">
    <property type="entry name" value="CAT-like_dom_sf"/>
</dbReference>
<proteinExistence type="predicted"/>
<sequence>MAGSLMSASLMSESPVSANPASDAAISLPLTGPQLGMWSAQQLDPDSPALWTAEAVELEGPLDEAALEAAIREALQACDALHMRYEGEGADVVQRLRESRSVVIGREDYADCERPWDSAWRWMREDLLRPADLARRPLFATALIRLSAQRHLWYLRAHHIALDGFAYLLLIHRVAELYSARTGGRAAAAARDWSLAPLVAEEADYRASPQFALSREFWLQRCEDRAEPVTLGPKCAPDDSARSSRLQLPAGEHQRWHHAARALGVDWSAWLIAAVFAWMRARSGSDAISLGLLAMNRLGSAALGVPCMGMNVVPLRLRLQPQWSFAELARAVAAELRELRPHQRYNYEWLRQDLGLGDSHAQLYGPVLNLMPFDRGFVFDGLRSRAHPVSVGSVEDLDLTVSPLADGVRFDIEANPLAYDAATLDAHHRALVATMRAALADSSLRLDQLHGALAREAA</sequence>
<dbReference type="PANTHER" id="PTHR45527">
    <property type="entry name" value="NONRIBOSOMAL PEPTIDE SYNTHETASE"/>
    <property type="match status" value="1"/>
</dbReference>
<evidence type="ECO:0000313" key="3">
    <source>
        <dbReference type="Proteomes" id="UP000275910"/>
    </source>
</evidence>
<gene>
    <name evidence="2" type="ORF">D9T17_15215</name>
</gene>
<dbReference type="AlphaFoldDB" id="A0A3N2RF94"/>
<protein>
    <submittedName>
        <fullName evidence="2">Condensation protein</fullName>
    </submittedName>
</protein>
<dbReference type="GO" id="GO:0003824">
    <property type="term" value="F:catalytic activity"/>
    <property type="evidence" value="ECO:0007669"/>
    <property type="project" value="InterPro"/>
</dbReference>
<evidence type="ECO:0000259" key="1">
    <source>
        <dbReference type="Pfam" id="PF00668"/>
    </source>
</evidence>
<dbReference type="Gene3D" id="3.30.559.10">
    <property type="entry name" value="Chloramphenicol acetyltransferase-like domain"/>
    <property type="match status" value="1"/>
</dbReference>
<evidence type="ECO:0000313" key="2">
    <source>
        <dbReference type="EMBL" id="ROU06046.1"/>
    </source>
</evidence>
<organism evidence="2 3">
    <name type="scientific">Lysobacter enzymogenes</name>
    <dbReference type="NCBI Taxonomy" id="69"/>
    <lineage>
        <taxon>Bacteria</taxon>
        <taxon>Pseudomonadati</taxon>
        <taxon>Pseudomonadota</taxon>
        <taxon>Gammaproteobacteria</taxon>
        <taxon>Lysobacterales</taxon>
        <taxon>Lysobacteraceae</taxon>
        <taxon>Lysobacter</taxon>
    </lineage>
</organism>